<feature type="region of interest" description="Disordered" evidence="1">
    <location>
        <begin position="424"/>
        <end position="450"/>
    </location>
</feature>
<organism evidence="2 3">
    <name type="scientific">Babesia bigemina</name>
    <dbReference type="NCBI Taxonomy" id="5866"/>
    <lineage>
        <taxon>Eukaryota</taxon>
        <taxon>Sar</taxon>
        <taxon>Alveolata</taxon>
        <taxon>Apicomplexa</taxon>
        <taxon>Aconoidasida</taxon>
        <taxon>Piroplasmida</taxon>
        <taxon>Babesiidae</taxon>
        <taxon>Babesia</taxon>
    </lineage>
</organism>
<dbReference type="RefSeq" id="XP_012770063.1">
    <property type="nucleotide sequence ID" value="XM_012914609.1"/>
</dbReference>
<feature type="region of interest" description="Disordered" evidence="1">
    <location>
        <begin position="473"/>
        <end position="506"/>
    </location>
</feature>
<evidence type="ECO:0000313" key="3">
    <source>
        <dbReference type="Proteomes" id="UP000033188"/>
    </source>
</evidence>
<feature type="region of interest" description="Disordered" evidence="1">
    <location>
        <begin position="262"/>
        <end position="403"/>
    </location>
</feature>
<dbReference type="KEGG" id="bbig:BBBOND_0403650"/>
<dbReference type="OrthoDB" id="627829at2759"/>
<dbReference type="AlphaFoldDB" id="A0A061DCM5"/>
<name>A0A061DCM5_BABBI</name>
<evidence type="ECO:0000313" key="2">
    <source>
        <dbReference type="EMBL" id="CDR97877.1"/>
    </source>
</evidence>
<dbReference type="GeneID" id="24566418"/>
<accession>A0A061DCM5</accession>
<feature type="compositionally biased region" description="Low complexity" evidence="1">
    <location>
        <begin position="497"/>
        <end position="506"/>
    </location>
</feature>
<feature type="compositionally biased region" description="Basic residues" evidence="1">
    <location>
        <begin position="473"/>
        <end position="492"/>
    </location>
</feature>
<gene>
    <name evidence="2" type="ORF">BBBOND_0403650</name>
</gene>
<proteinExistence type="predicted"/>
<evidence type="ECO:0000256" key="1">
    <source>
        <dbReference type="SAM" id="MobiDB-lite"/>
    </source>
</evidence>
<reference evidence="3" key="1">
    <citation type="journal article" date="2014" name="Nucleic Acids Res.">
        <title>The evolutionary dynamics of variant antigen genes in Babesia reveal a history of genomic innovation underlying host-parasite interaction.</title>
        <authorList>
            <person name="Jackson A.P."/>
            <person name="Otto T.D."/>
            <person name="Darby A."/>
            <person name="Ramaprasad A."/>
            <person name="Xia D."/>
            <person name="Echaide I.E."/>
            <person name="Farber M."/>
            <person name="Gahlot S."/>
            <person name="Gamble J."/>
            <person name="Gupta D."/>
            <person name="Gupta Y."/>
            <person name="Jackson L."/>
            <person name="Malandrin L."/>
            <person name="Malas T.B."/>
            <person name="Moussa E."/>
            <person name="Nair M."/>
            <person name="Reid A.J."/>
            <person name="Sanders M."/>
            <person name="Sharma J."/>
            <person name="Tracey A."/>
            <person name="Quail M.A."/>
            <person name="Weir W."/>
            <person name="Wastling J.M."/>
            <person name="Hall N."/>
            <person name="Willadsen P."/>
            <person name="Lingelbach K."/>
            <person name="Shiels B."/>
            <person name="Tait A."/>
            <person name="Berriman M."/>
            <person name="Allred D.R."/>
            <person name="Pain A."/>
        </authorList>
    </citation>
    <scope>NUCLEOTIDE SEQUENCE [LARGE SCALE GENOMIC DNA]</scope>
    <source>
        <strain evidence="3">Bond</strain>
    </source>
</reference>
<dbReference type="EMBL" id="LK391710">
    <property type="protein sequence ID" value="CDR97877.1"/>
    <property type="molecule type" value="Genomic_DNA"/>
</dbReference>
<keyword evidence="3" id="KW-1185">Reference proteome</keyword>
<sequence length="506" mass="55236">MVYNTLTEAPRNLKEGIDWLLAVKRNDGENGLLAMGAAVYNFLADKPVGKTEVPALEAVKLISKEFLEQPELRNDQLVKDILEKFIRPMNTKPSWLSKMFNHVEESDYTNVVVSRGVSPDDIAQDVTEVVNGCEHFLEKIIVLEKYSSAYSSEATWEKSCSEKPEDCAAVFVGIAPMLYAGLGYLKTSSNAGPFSFMGIKRKTNIGGVLETLGYGESNRRSWLSGPDVTEALQSVNPNMLSTLYELSGFWAFYGSGKTVIPEAEPSVEGEGEQSVIPEAEPTVDGEGEQSLIPEDEKSFEGEGEQSLIPEAEPSVEGEGEQSLIPEDEKSFEGEGEQSLIPEAEPSVEGEGEQSLIPEDEKSFEGEGEQSLIPEDEKSFEGEGEQSVIPEAEPSVEGEGEQSMIPEAEPTIEGEGEQSVIPEVEPSVEPAGEEPVIPEAEPSVEPVKPEVDDIEKPVKVAKAAKVARSVKAAKKAAKKLAKKARKRKERKLKKQQEEQAQQESAEQ</sequence>
<protein>
    <submittedName>
        <fullName evidence="2">Uncharacterized protein</fullName>
    </submittedName>
</protein>
<dbReference type="VEuPathDB" id="PiroplasmaDB:BBBOND_0403650"/>
<dbReference type="Proteomes" id="UP000033188">
    <property type="component" value="Chromosome 4"/>
</dbReference>